<sequence>MITFETALNIYTSTFIRWRSLGVYASDVNINESVFYILSIEHFNQHIAPQI</sequence>
<dbReference type="STRING" id="493475.GARC_4839"/>
<dbReference type="AlphaFoldDB" id="K6YCW2"/>
<dbReference type="EMBL" id="BAEO01000065">
    <property type="protein sequence ID" value="GAC21776.1"/>
    <property type="molecule type" value="Genomic_DNA"/>
</dbReference>
<proteinExistence type="predicted"/>
<keyword evidence="2" id="KW-1185">Reference proteome</keyword>
<evidence type="ECO:0000313" key="2">
    <source>
        <dbReference type="Proteomes" id="UP000006327"/>
    </source>
</evidence>
<comment type="caution">
    <text evidence="1">The sequence shown here is derived from an EMBL/GenBank/DDBJ whole genome shotgun (WGS) entry which is preliminary data.</text>
</comment>
<protein>
    <submittedName>
        <fullName evidence="1">Uncharacterized protein</fullName>
    </submittedName>
</protein>
<evidence type="ECO:0000313" key="1">
    <source>
        <dbReference type="EMBL" id="GAC21776.1"/>
    </source>
</evidence>
<name>K6YCW2_9ALTE</name>
<accession>K6YCW2</accession>
<gene>
    <name evidence="1" type="ORF">GARC_4839</name>
</gene>
<reference evidence="1 2" key="1">
    <citation type="journal article" date="2017" name="Antonie Van Leeuwenhoek">
        <title>Rhizobium rhizosphaerae sp. nov., a novel species isolated from rice rhizosphere.</title>
        <authorList>
            <person name="Zhao J.J."/>
            <person name="Zhang J."/>
            <person name="Zhang R.J."/>
            <person name="Zhang C.W."/>
            <person name="Yin H.Q."/>
            <person name="Zhang X.X."/>
        </authorList>
    </citation>
    <scope>NUCLEOTIDE SEQUENCE [LARGE SCALE GENOMIC DNA]</scope>
    <source>
        <strain evidence="1 2">BSs20135</strain>
    </source>
</reference>
<dbReference type="Proteomes" id="UP000006327">
    <property type="component" value="Unassembled WGS sequence"/>
</dbReference>
<organism evidence="1 2">
    <name type="scientific">Paraglaciecola arctica BSs20135</name>
    <dbReference type="NCBI Taxonomy" id="493475"/>
    <lineage>
        <taxon>Bacteria</taxon>
        <taxon>Pseudomonadati</taxon>
        <taxon>Pseudomonadota</taxon>
        <taxon>Gammaproteobacteria</taxon>
        <taxon>Alteromonadales</taxon>
        <taxon>Alteromonadaceae</taxon>
        <taxon>Paraglaciecola</taxon>
    </lineage>
</organism>